<organism evidence="1 2">
    <name type="scientific">Cinchona calisaya</name>
    <dbReference type="NCBI Taxonomy" id="153742"/>
    <lineage>
        <taxon>Eukaryota</taxon>
        <taxon>Viridiplantae</taxon>
        <taxon>Streptophyta</taxon>
        <taxon>Embryophyta</taxon>
        <taxon>Tracheophyta</taxon>
        <taxon>Spermatophyta</taxon>
        <taxon>Magnoliopsida</taxon>
        <taxon>eudicotyledons</taxon>
        <taxon>Gunneridae</taxon>
        <taxon>Pentapetalae</taxon>
        <taxon>asterids</taxon>
        <taxon>lamiids</taxon>
        <taxon>Gentianales</taxon>
        <taxon>Rubiaceae</taxon>
        <taxon>Cinchonoideae</taxon>
        <taxon>Cinchoneae</taxon>
        <taxon>Cinchona</taxon>
    </lineage>
</organism>
<dbReference type="AlphaFoldDB" id="A0ABD2Y945"/>
<proteinExistence type="predicted"/>
<sequence length="81" mass="8907">EDSFEGSSHQPLSCPVNPATKIWAAPREDGEYFFATSPLPRTFGECYTCLKGDNQTADAVYGGYSPSTSCYTYNQPAKARR</sequence>
<feature type="non-terminal residue" evidence="1">
    <location>
        <position position="1"/>
    </location>
</feature>
<evidence type="ECO:0000313" key="1">
    <source>
        <dbReference type="EMBL" id="KAL3502330.1"/>
    </source>
</evidence>
<comment type="caution">
    <text evidence="1">The sequence shown here is derived from an EMBL/GenBank/DDBJ whole genome shotgun (WGS) entry which is preliminary data.</text>
</comment>
<protein>
    <submittedName>
        <fullName evidence="1">Uncharacterized protein</fullName>
    </submittedName>
</protein>
<accession>A0ABD2Y945</accession>
<keyword evidence="2" id="KW-1185">Reference proteome</keyword>
<gene>
    <name evidence="1" type="ORF">ACH5RR_036779</name>
</gene>
<dbReference type="Proteomes" id="UP001630127">
    <property type="component" value="Unassembled WGS sequence"/>
</dbReference>
<name>A0ABD2Y945_9GENT</name>
<dbReference type="EMBL" id="JBJUIK010000015">
    <property type="protein sequence ID" value="KAL3502330.1"/>
    <property type="molecule type" value="Genomic_DNA"/>
</dbReference>
<evidence type="ECO:0000313" key="2">
    <source>
        <dbReference type="Proteomes" id="UP001630127"/>
    </source>
</evidence>
<reference evidence="1 2" key="1">
    <citation type="submission" date="2024-11" db="EMBL/GenBank/DDBJ databases">
        <title>A near-complete genome assembly of Cinchona calisaya.</title>
        <authorList>
            <person name="Lian D.C."/>
            <person name="Zhao X.W."/>
            <person name="Wei L."/>
        </authorList>
    </citation>
    <scope>NUCLEOTIDE SEQUENCE [LARGE SCALE GENOMIC DNA]</scope>
    <source>
        <tissue evidence="1">Nenye</tissue>
    </source>
</reference>